<keyword evidence="3" id="KW-1185">Reference proteome</keyword>
<evidence type="ECO:0000313" key="3">
    <source>
        <dbReference type="Proteomes" id="UP000240429"/>
    </source>
</evidence>
<feature type="region of interest" description="Disordered" evidence="1">
    <location>
        <begin position="26"/>
        <end position="65"/>
    </location>
</feature>
<dbReference type="AlphaFoldDB" id="A0A2P8PWN3"/>
<evidence type="ECO:0000313" key="2">
    <source>
        <dbReference type="EMBL" id="PSM38413.1"/>
    </source>
</evidence>
<name>A0A2P8PWN3_9ACTN</name>
<comment type="caution">
    <text evidence="2">The sequence shown here is derived from an EMBL/GenBank/DDBJ whole genome shotgun (WGS) entry which is preliminary data.</text>
</comment>
<organism evidence="2 3">
    <name type="scientific">Streptomyces dioscori</name>
    <dbReference type="NCBI Taxonomy" id="2109333"/>
    <lineage>
        <taxon>Bacteria</taxon>
        <taxon>Bacillati</taxon>
        <taxon>Actinomycetota</taxon>
        <taxon>Actinomycetes</taxon>
        <taxon>Kitasatosporales</taxon>
        <taxon>Streptomycetaceae</taxon>
        <taxon>Streptomyces</taxon>
        <taxon>Streptomyces aurantiacus group</taxon>
    </lineage>
</organism>
<accession>A0A2P8PWN3</accession>
<proteinExistence type="predicted"/>
<reference evidence="2 3" key="1">
    <citation type="submission" date="2018-03" db="EMBL/GenBank/DDBJ databases">
        <title>Streptomyces dioscori sp. nov., a novel endophytic actinobacterium isolated from bulbil of Dioscorea bulbifera L.</title>
        <authorList>
            <person name="Zhikuan W."/>
        </authorList>
    </citation>
    <scope>NUCLEOTIDE SEQUENCE [LARGE SCALE GENOMIC DNA]</scope>
    <source>
        <strain evidence="2 3">A217</strain>
    </source>
</reference>
<dbReference type="EMBL" id="PYBJ01000030">
    <property type="protein sequence ID" value="PSM38413.1"/>
    <property type="molecule type" value="Genomic_DNA"/>
</dbReference>
<dbReference type="RefSeq" id="WP_107021370.1">
    <property type="nucleotide sequence ID" value="NZ_KZ679056.1"/>
</dbReference>
<evidence type="ECO:0000256" key="1">
    <source>
        <dbReference type="SAM" id="MobiDB-lite"/>
    </source>
</evidence>
<gene>
    <name evidence="2" type="ORF">C6Y14_37495</name>
</gene>
<sequence>MAADEPGFPPTGRLWEAFVAELSRGLRADASRNHGTPRNRDRSAPERENEGRRTPRDGGEKTKKS</sequence>
<dbReference type="Proteomes" id="UP000240429">
    <property type="component" value="Unassembled WGS sequence"/>
</dbReference>
<protein>
    <submittedName>
        <fullName evidence="2">Uncharacterized protein</fullName>
    </submittedName>
</protein>